<dbReference type="OMA" id="FLCVFPQ"/>
<dbReference type="STRING" id="2015173.A0A026VX39"/>
<evidence type="ECO:0000313" key="8">
    <source>
        <dbReference type="Proteomes" id="UP000053097"/>
    </source>
</evidence>
<evidence type="ECO:0000256" key="3">
    <source>
        <dbReference type="ARBA" id="ARBA00022806"/>
    </source>
</evidence>
<feature type="region of interest" description="Disordered" evidence="5">
    <location>
        <begin position="1158"/>
        <end position="1197"/>
    </location>
</feature>
<dbReference type="SUPFAM" id="SSF52540">
    <property type="entry name" value="P-loop containing nucleoside triphosphate hydrolases"/>
    <property type="match status" value="1"/>
</dbReference>
<organism evidence="7 8">
    <name type="scientific">Ooceraea biroi</name>
    <name type="common">Clonal raider ant</name>
    <name type="synonym">Cerapachys biroi</name>
    <dbReference type="NCBI Taxonomy" id="2015173"/>
    <lineage>
        <taxon>Eukaryota</taxon>
        <taxon>Metazoa</taxon>
        <taxon>Ecdysozoa</taxon>
        <taxon>Arthropoda</taxon>
        <taxon>Hexapoda</taxon>
        <taxon>Insecta</taxon>
        <taxon>Pterygota</taxon>
        <taxon>Neoptera</taxon>
        <taxon>Endopterygota</taxon>
        <taxon>Hymenoptera</taxon>
        <taxon>Apocrita</taxon>
        <taxon>Aculeata</taxon>
        <taxon>Formicoidea</taxon>
        <taxon>Formicidae</taxon>
        <taxon>Dorylinae</taxon>
        <taxon>Ooceraea</taxon>
    </lineage>
</organism>
<feature type="compositionally biased region" description="Polar residues" evidence="5">
    <location>
        <begin position="308"/>
        <end position="323"/>
    </location>
</feature>
<name>A0A026VX39_OOCBI</name>
<evidence type="ECO:0000256" key="4">
    <source>
        <dbReference type="ARBA" id="ARBA00022840"/>
    </source>
</evidence>
<dbReference type="SMART" id="SM00490">
    <property type="entry name" value="HELICc"/>
    <property type="match status" value="1"/>
</dbReference>
<feature type="region of interest" description="Disordered" evidence="5">
    <location>
        <begin position="451"/>
        <end position="487"/>
    </location>
</feature>
<dbReference type="CDD" id="cd18787">
    <property type="entry name" value="SF2_C_DEAD"/>
    <property type="match status" value="1"/>
</dbReference>
<keyword evidence="8" id="KW-1185">Reference proteome</keyword>
<evidence type="ECO:0000256" key="5">
    <source>
        <dbReference type="SAM" id="MobiDB-lite"/>
    </source>
</evidence>
<evidence type="ECO:0000256" key="2">
    <source>
        <dbReference type="ARBA" id="ARBA00022801"/>
    </source>
</evidence>
<dbReference type="InterPro" id="IPR050079">
    <property type="entry name" value="DEAD_box_RNA_helicase"/>
</dbReference>
<dbReference type="PANTHER" id="PTHR47959:SF1">
    <property type="entry name" value="ATP-DEPENDENT RNA HELICASE DBPA"/>
    <property type="match status" value="1"/>
</dbReference>
<evidence type="ECO:0000259" key="6">
    <source>
        <dbReference type="PROSITE" id="PS51194"/>
    </source>
</evidence>
<feature type="compositionally biased region" description="Basic residues" evidence="5">
    <location>
        <begin position="1169"/>
        <end position="1178"/>
    </location>
</feature>
<dbReference type="AlphaFoldDB" id="A0A026VX39"/>
<keyword evidence="4" id="KW-0067">ATP-binding</keyword>
<protein>
    <submittedName>
        <fullName evidence="7">Putative ATP-dependent RNA helicase DDX20</fullName>
    </submittedName>
</protein>
<keyword evidence="2" id="KW-0378">Hydrolase</keyword>
<dbReference type="Proteomes" id="UP000053097">
    <property type="component" value="Unassembled WGS sequence"/>
</dbReference>
<evidence type="ECO:0000256" key="1">
    <source>
        <dbReference type="ARBA" id="ARBA00022741"/>
    </source>
</evidence>
<feature type="compositionally biased region" description="Low complexity" evidence="5">
    <location>
        <begin position="966"/>
        <end position="979"/>
    </location>
</feature>
<dbReference type="InterPro" id="IPR001650">
    <property type="entry name" value="Helicase_C-like"/>
</dbReference>
<dbReference type="OrthoDB" id="434041at2759"/>
<accession>A0A026VX39</accession>
<dbReference type="PANTHER" id="PTHR47959">
    <property type="entry name" value="ATP-DEPENDENT RNA HELICASE RHLE-RELATED"/>
    <property type="match status" value="1"/>
</dbReference>
<feature type="region of interest" description="Disordered" evidence="5">
    <location>
        <begin position="944"/>
        <end position="1046"/>
    </location>
</feature>
<dbReference type="GO" id="GO:0003724">
    <property type="term" value="F:RNA helicase activity"/>
    <property type="evidence" value="ECO:0007669"/>
    <property type="project" value="TreeGrafter"/>
</dbReference>
<reference evidence="7 8" key="1">
    <citation type="journal article" date="2014" name="Curr. Biol.">
        <title>The genome of the clonal raider ant Cerapachys biroi.</title>
        <authorList>
            <person name="Oxley P.R."/>
            <person name="Ji L."/>
            <person name="Fetter-Pruneda I."/>
            <person name="McKenzie S.K."/>
            <person name="Li C."/>
            <person name="Hu H."/>
            <person name="Zhang G."/>
            <person name="Kronauer D.J."/>
        </authorList>
    </citation>
    <scope>NUCLEOTIDE SEQUENCE [LARGE SCALE GENOMIC DNA]</scope>
</reference>
<proteinExistence type="predicted"/>
<evidence type="ECO:0000313" key="7">
    <source>
        <dbReference type="EMBL" id="EZA48358.1"/>
    </source>
</evidence>
<gene>
    <name evidence="7" type="ORF">X777_13873</name>
</gene>
<dbReference type="PROSITE" id="PS51194">
    <property type="entry name" value="HELICASE_CTER"/>
    <property type="match status" value="1"/>
</dbReference>
<dbReference type="InterPro" id="IPR027417">
    <property type="entry name" value="P-loop_NTPase"/>
</dbReference>
<feature type="domain" description="Helicase C-terminal" evidence="6">
    <location>
        <begin position="42"/>
        <end position="187"/>
    </location>
</feature>
<feature type="compositionally biased region" description="Basic and acidic residues" evidence="5">
    <location>
        <begin position="466"/>
        <end position="475"/>
    </location>
</feature>
<feature type="compositionally biased region" description="Basic and acidic residues" evidence="5">
    <location>
        <begin position="1179"/>
        <end position="1193"/>
    </location>
</feature>
<feature type="compositionally biased region" description="Polar residues" evidence="5">
    <location>
        <begin position="984"/>
        <end position="1006"/>
    </location>
</feature>
<keyword evidence="1" id="KW-0547">Nucleotide-binding</keyword>
<dbReference type="GO" id="GO:0005829">
    <property type="term" value="C:cytosol"/>
    <property type="evidence" value="ECO:0007669"/>
    <property type="project" value="TreeGrafter"/>
</dbReference>
<sequence>MCSPVLTSPDIDGSILIGIKQFVVVVPAHPNMMKQVQIKVEELAKILTKIPFKQSLVFTNYHTRTQSISNKINSMGFSSTYITGSQDMTKRLETIAKLRKFECRILLTTDLTARGIDVENVNMVVNIDLPKNGATYLHRIGRAGRYGSHGISVTIVSEKELSSFRELILSVGGPNFYLLKLRSDYKEDVWADDTTEFEQFHSVEATRMESPVDRTILESENGVPVVISTINDTPLEDNVTNAPAMRYGKCGGVSSKETTDKDTSSENNVSAVEDDKCESVSPNEPTTSDASSENVNTSTAKDDKCESVSPNETTVSDTSSENNAVYTSAAENDKCESVSSNEITSNTSLKCNVASTSNVDDKCENLLSKETTINDTSLENTVASTSCAEHDKYKISDLSNETTLNDTLKDNVANLLISDICETISPERYHNNRFIGRYARQKKVDLNGKKKMLDKNFQHEKHKKSPVTEKEKRESATGGSSSRNKYTFKIKSDSGNLSTAEELNKDVTFEIDLSGIKDCKLSEDEITNIIDGLKLPTANEGEENNVLIFARKPDDVSDNEELSTHVSQDTCSKNCGLMHSLESSTEELNKSDCNKVIKLLDNYVLTYAKKINDNSCDTCIDDEESLLKVASNWKELLNYEISFLNDTYKGMTDSVHKLMYEEHYSALKTFLDIQKRAFLCVFPQLRNDEEVQDTYTYSGYNSNNNLLEMYKEIEEFKGRFYTLGTKFNAHFPYPVNVDEHMPNLMMSESEIEEYRKALRYFSNYEDPSEKLMEIIDYIVFLSEAEHSDLIKKIRDRNLSFAGIKALVIEEAAKRKSENDQSVEHLQVSVKEIATETNDELTEHVQLSESHIPSTTTDESTEHMQILSETNGESTKCVHVVEKSISLKNQDDIQHQKIINEDTQNLIKEIEVLSLKLDKDEDEVQDTECSISTGIISDKNKDAFVNKDLDDSEPSFQIKQEKEDSEQNMSSSSSEPLSTSHVDTHSSSLSNDNFLSGPQKPITTSGNQEEECRQKETETKEKAREKGKNKNSMENATRRCKRDATRDKGVKKVQIKYMPVQTNNIRYNDVEYDPYKKIITNNAKFHQDKPKNMTDNSTASVPLSSPNPAVQNFYPQVSSSNLNDAIAEEGAFASNQIDDPTSQWTGNVDAHSTAVYHHYYPSRRDNKASRSNRARHRRQKISEHSENVEMHDRDDDSTEDIEEFLSSLTARTNQLHLEIYQSQMFQNSCSYDE</sequence>
<feature type="compositionally biased region" description="Basic and acidic residues" evidence="5">
    <location>
        <begin position="1009"/>
        <end position="1027"/>
    </location>
</feature>
<keyword evidence="3 7" id="KW-0347">Helicase</keyword>
<feature type="region of interest" description="Disordered" evidence="5">
    <location>
        <begin position="236"/>
        <end position="323"/>
    </location>
</feature>
<dbReference type="GO" id="GO:0016787">
    <property type="term" value="F:hydrolase activity"/>
    <property type="evidence" value="ECO:0007669"/>
    <property type="project" value="UniProtKB-KW"/>
</dbReference>
<dbReference type="Pfam" id="PF00271">
    <property type="entry name" value="Helicase_C"/>
    <property type="match status" value="1"/>
</dbReference>
<dbReference type="GO" id="GO:0005524">
    <property type="term" value="F:ATP binding"/>
    <property type="evidence" value="ECO:0007669"/>
    <property type="project" value="UniProtKB-KW"/>
</dbReference>
<feature type="compositionally biased region" description="Polar residues" evidence="5">
    <location>
        <begin position="280"/>
        <end position="299"/>
    </location>
</feature>
<dbReference type="EMBL" id="KK107648">
    <property type="protein sequence ID" value="EZA48358.1"/>
    <property type="molecule type" value="Genomic_DNA"/>
</dbReference>
<dbReference type="Gene3D" id="3.40.50.300">
    <property type="entry name" value="P-loop containing nucleotide triphosphate hydrolases"/>
    <property type="match status" value="1"/>
</dbReference>